<feature type="region of interest" description="Disordered" evidence="1">
    <location>
        <begin position="51"/>
        <end position="90"/>
    </location>
</feature>
<gene>
    <name evidence="4" type="ORF">QR98_0037030</name>
    <name evidence="3" type="ORF">SSS_7644</name>
</gene>
<reference evidence="4 7" key="1">
    <citation type="journal article" date="2015" name="Parasit. Vectors">
        <title>Draft genome of the scabies mite.</title>
        <authorList>
            <person name="Rider S.D.Jr."/>
            <person name="Morgan M.S."/>
            <person name="Arlian L.G."/>
        </authorList>
    </citation>
    <scope>NUCLEOTIDE SEQUENCE [LARGE SCALE GENOMIC DNA]</scope>
    <source>
        <strain evidence="4">Arlian Lab</strain>
    </source>
</reference>
<dbReference type="EnsemblMetazoa" id="SSS_7644s_mrna">
    <property type="protein sequence ID" value="KAF7496329.1"/>
    <property type="gene ID" value="SSS_7644"/>
</dbReference>
<dbReference type="VEuPathDB" id="VectorBase:SSCA002710"/>
<evidence type="ECO:0000313" key="4">
    <source>
        <dbReference type="EMBL" id="KPM05242.1"/>
    </source>
</evidence>
<organism evidence="4 7">
    <name type="scientific">Sarcoptes scabiei</name>
    <name type="common">Itch mite</name>
    <name type="synonym">Acarus scabiei</name>
    <dbReference type="NCBI Taxonomy" id="52283"/>
    <lineage>
        <taxon>Eukaryota</taxon>
        <taxon>Metazoa</taxon>
        <taxon>Ecdysozoa</taxon>
        <taxon>Arthropoda</taxon>
        <taxon>Chelicerata</taxon>
        <taxon>Arachnida</taxon>
        <taxon>Acari</taxon>
        <taxon>Acariformes</taxon>
        <taxon>Sarcoptiformes</taxon>
        <taxon>Astigmata</taxon>
        <taxon>Psoroptidia</taxon>
        <taxon>Sarcoptoidea</taxon>
        <taxon>Sarcoptidae</taxon>
        <taxon>Sarcoptinae</taxon>
        <taxon>Sarcoptes</taxon>
    </lineage>
</organism>
<evidence type="ECO:0000256" key="1">
    <source>
        <dbReference type="SAM" id="MobiDB-lite"/>
    </source>
</evidence>
<evidence type="ECO:0000256" key="2">
    <source>
        <dbReference type="SAM" id="SignalP"/>
    </source>
</evidence>
<accession>A0A132A2I2</accession>
<reference evidence="3" key="3">
    <citation type="submission" date="2020-01" db="EMBL/GenBank/DDBJ databases">
        <authorList>
            <person name="Korhonen P.K.K."/>
            <person name="Guangxu M.G."/>
            <person name="Wang T.W."/>
            <person name="Stroehlein A.J.S."/>
            <person name="Young N.D."/>
            <person name="Ang C.-S.A."/>
            <person name="Fernando D.W.F."/>
            <person name="Lu H.L."/>
            <person name="Taylor S.T."/>
            <person name="Ehtesham M.E.M."/>
            <person name="Najaraj S.H.N."/>
            <person name="Harsha G.H.G."/>
            <person name="Madugundu A.M."/>
            <person name="Renuse S.R."/>
            <person name="Holt D.H."/>
            <person name="Pandey A.P."/>
            <person name="Papenfuss A.P."/>
            <person name="Gasser R.B.G."/>
            <person name="Fischer K.F."/>
        </authorList>
    </citation>
    <scope>NUCLEOTIDE SEQUENCE</scope>
    <source>
        <strain evidence="3">SSS_KF_BRIS2020</strain>
    </source>
</reference>
<dbReference type="Proteomes" id="UP000070412">
    <property type="component" value="Unassembled WGS sequence"/>
</dbReference>
<proteinExistence type="predicted"/>
<protein>
    <recommendedName>
        <fullName evidence="8">Secreted protein</fullName>
    </recommendedName>
</protein>
<dbReference type="AlphaFoldDB" id="A0A132A2I2"/>
<name>A0A132A2I2_SARSC</name>
<evidence type="ECO:0000313" key="7">
    <source>
        <dbReference type="Proteomes" id="UP000616769"/>
    </source>
</evidence>
<reference evidence="6" key="2">
    <citation type="journal article" date="2020" name="PLoS Negl. Trop. Dis.">
        <title>High-quality nuclear genome for Sarcoptes scabiei-A critical resource for a neglected parasite.</title>
        <authorList>
            <person name="Korhonen P.K."/>
            <person name="Gasser R.B."/>
            <person name="Ma G."/>
            <person name="Wang T."/>
            <person name="Stroehlein A.J."/>
            <person name="Young N.D."/>
            <person name="Ang C.S."/>
            <person name="Fernando D.D."/>
            <person name="Lu H.C."/>
            <person name="Taylor S."/>
            <person name="Reynolds S.L."/>
            <person name="Mofiz E."/>
            <person name="Najaraj S.H."/>
            <person name="Gowda H."/>
            <person name="Madugundu A."/>
            <person name="Renuse S."/>
            <person name="Holt D."/>
            <person name="Pandey A."/>
            <person name="Papenfuss A.T."/>
            <person name="Fischer K."/>
        </authorList>
    </citation>
    <scope>NUCLEOTIDE SEQUENCE [LARGE SCALE GENOMIC DNA]</scope>
</reference>
<keyword evidence="6" id="KW-1185">Reference proteome</keyword>
<keyword evidence="2" id="KW-0732">Signal</keyword>
<dbReference type="EMBL" id="WVUK01000012">
    <property type="protein sequence ID" value="KAF7496329.1"/>
    <property type="molecule type" value="Genomic_DNA"/>
</dbReference>
<feature type="chain" id="PRO_5007287379" description="Secreted protein" evidence="2">
    <location>
        <begin position="23"/>
        <end position="90"/>
    </location>
</feature>
<evidence type="ECO:0000313" key="3">
    <source>
        <dbReference type="EMBL" id="KAF7496329.1"/>
    </source>
</evidence>
<reference evidence="5" key="4">
    <citation type="submission" date="2022-06" db="UniProtKB">
        <authorList>
            <consortium name="EnsemblMetazoa"/>
        </authorList>
    </citation>
    <scope>IDENTIFICATION</scope>
</reference>
<feature type="signal peptide" evidence="2">
    <location>
        <begin position="1"/>
        <end position="22"/>
    </location>
</feature>
<evidence type="ECO:0000313" key="6">
    <source>
        <dbReference type="Proteomes" id="UP000070412"/>
    </source>
</evidence>
<feature type="compositionally biased region" description="Polar residues" evidence="1">
    <location>
        <begin position="60"/>
        <end position="71"/>
    </location>
</feature>
<dbReference type="EMBL" id="JXLN01010160">
    <property type="protein sequence ID" value="KPM05242.1"/>
    <property type="molecule type" value="Genomic_DNA"/>
</dbReference>
<evidence type="ECO:0008006" key="8">
    <source>
        <dbReference type="Google" id="ProtNLM"/>
    </source>
</evidence>
<evidence type="ECO:0000313" key="5">
    <source>
        <dbReference type="EnsemblMetazoa" id="KAF7496329.1"/>
    </source>
</evidence>
<sequence length="90" mass="10044">MSQFLVPVSILILIILVNSFVADPIYTTPVLEISNPVTDLSKKSSIDLVNREDHGDVSHENQLSNDQQHQTNSKDFEYYSTDSDSGSETD</sequence>
<dbReference type="Proteomes" id="UP000616769">
    <property type="component" value="Unassembled WGS sequence"/>
</dbReference>